<dbReference type="GO" id="GO:0004867">
    <property type="term" value="F:serine-type endopeptidase inhibitor activity"/>
    <property type="evidence" value="ECO:0007669"/>
    <property type="project" value="UniProtKB-KW"/>
</dbReference>
<dbReference type="PRINTS" id="PR00292">
    <property type="entry name" value="POTATOINHBTR"/>
</dbReference>
<dbReference type="InterPro" id="IPR036354">
    <property type="entry name" value="Prot_inh_pot1_sf"/>
</dbReference>
<dbReference type="InterPro" id="IPR000864">
    <property type="entry name" value="Prot_inh_pot1"/>
</dbReference>
<comment type="similarity">
    <text evidence="1">Belongs to the protease inhibitor I13 (potato type I serine protease inhibitor) family.</text>
</comment>
<dbReference type="PROSITE" id="PS00285">
    <property type="entry name" value="POTATO_INHIBITOR"/>
    <property type="match status" value="2"/>
</dbReference>
<sequence>MQHGKHGKNAWPELVGKNGDYAASVIESENTRVDAVVILDGTPVTADFRCDRVRVRVDGNRKTTWPELVGTNGDYAATVIKGDNPSLNVAVFVNGAFVSGDLRCDRVRVWVDGNRIVVKVPTAG</sequence>
<keyword evidence="3" id="KW-0722">Serine protease inhibitor</keyword>
<dbReference type="EMBL" id="CACVBM020001496">
    <property type="protein sequence ID" value="CAA7052070.1"/>
    <property type="molecule type" value="Genomic_DNA"/>
</dbReference>
<accession>A0A6D2KG19</accession>
<protein>
    <submittedName>
        <fullName evidence="4">Uncharacterized protein</fullName>
    </submittedName>
</protein>
<dbReference type="Pfam" id="PF00280">
    <property type="entry name" value="potato_inhibit"/>
    <property type="match status" value="2"/>
</dbReference>
<name>A0A6D2KG19_9BRAS</name>
<evidence type="ECO:0000313" key="4">
    <source>
        <dbReference type="EMBL" id="CAA7052070.1"/>
    </source>
</evidence>
<dbReference type="SUPFAM" id="SSF54654">
    <property type="entry name" value="CI-2 family of serine protease inhibitors"/>
    <property type="match status" value="2"/>
</dbReference>
<reference evidence="4" key="1">
    <citation type="submission" date="2020-01" db="EMBL/GenBank/DDBJ databases">
        <authorList>
            <person name="Mishra B."/>
        </authorList>
    </citation>
    <scope>NUCLEOTIDE SEQUENCE [LARGE SCALE GENOMIC DNA]</scope>
</reference>
<organism evidence="4 5">
    <name type="scientific">Microthlaspi erraticum</name>
    <dbReference type="NCBI Taxonomy" id="1685480"/>
    <lineage>
        <taxon>Eukaryota</taxon>
        <taxon>Viridiplantae</taxon>
        <taxon>Streptophyta</taxon>
        <taxon>Embryophyta</taxon>
        <taxon>Tracheophyta</taxon>
        <taxon>Spermatophyta</taxon>
        <taxon>Magnoliopsida</taxon>
        <taxon>eudicotyledons</taxon>
        <taxon>Gunneridae</taxon>
        <taxon>Pentapetalae</taxon>
        <taxon>rosids</taxon>
        <taxon>malvids</taxon>
        <taxon>Brassicales</taxon>
        <taxon>Brassicaceae</taxon>
        <taxon>Coluteocarpeae</taxon>
        <taxon>Microthlaspi</taxon>
    </lineage>
</organism>
<dbReference type="AlphaFoldDB" id="A0A6D2KG19"/>
<gene>
    <name evidence="4" type="ORF">MERR_LOCUS39305</name>
</gene>
<evidence type="ECO:0000256" key="3">
    <source>
        <dbReference type="ARBA" id="ARBA00022900"/>
    </source>
</evidence>
<dbReference type="Gene3D" id="3.30.10.10">
    <property type="entry name" value="Trypsin Inhibitor V, subunit A"/>
    <property type="match status" value="2"/>
</dbReference>
<evidence type="ECO:0000256" key="1">
    <source>
        <dbReference type="ARBA" id="ARBA00008210"/>
    </source>
</evidence>
<dbReference type="PANTHER" id="PTHR33091:SF83">
    <property type="entry name" value="SERINE PROTEASE INHIBITOR, POTATO INHIBITOR I-TYPE FAMILY PROTEIN-RELATED"/>
    <property type="match status" value="1"/>
</dbReference>
<evidence type="ECO:0000256" key="2">
    <source>
        <dbReference type="ARBA" id="ARBA00022690"/>
    </source>
</evidence>
<dbReference type="Proteomes" id="UP000467841">
    <property type="component" value="Unassembled WGS sequence"/>
</dbReference>
<dbReference type="PANTHER" id="PTHR33091">
    <property type="entry name" value="PROTEIN, PUTATIVE, EXPRESSED-RELATED"/>
    <property type="match status" value="1"/>
</dbReference>
<dbReference type="OrthoDB" id="873341at2759"/>
<keyword evidence="2" id="KW-0646">Protease inhibitor</keyword>
<proteinExistence type="inferred from homology"/>
<dbReference type="GO" id="GO:0009611">
    <property type="term" value="P:response to wounding"/>
    <property type="evidence" value="ECO:0007669"/>
    <property type="project" value="InterPro"/>
</dbReference>
<comment type="caution">
    <text evidence="4">The sequence shown here is derived from an EMBL/GenBank/DDBJ whole genome shotgun (WGS) entry which is preliminary data.</text>
</comment>
<evidence type="ECO:0000313" key="5">
    <source>
        <dbReference type="Proteomes" id="UP000467841"/>
    </source>
</evidence>
<keyword evidence="5" id="KW-1185">Reference proteome</keyword>